<organism evidence="2 3">
    <name type="scientific">Rhodofomes roseus</name>
    <dbReference type="NCBI Taxonomy" id="34475"/>
    <lineage>
        <taxon>Eukaryota</taxon>
        <taxon>Fungi</taxon>
        <taxon>Dikarya</taxon>
        <taxon>Basidiomycota</taxon>
        <taxon>Agaricomycotina</taxon>
        <taxon>Agaricomycetes</taxon>
        <taxon>Polyporales</taxon>
        <taxon>Rhodofomes</taxon>
    </lineage>
</organism>
<evidence type="ECO:0000313" key="2">
    <source>
        <dbReference type="EMBL" id="TFY67819.1"/>
    </source>
</evidence>
<feature type="region of interest" description="Disordered" evidence="1">
    <location>
        <begin position="75"/>
        <end position="99"/>
    </location>
</feature>
<proteinExistence type="predicted"/>
<protein>
    <submittedName>
        <fullName evidence="2">Uncharacterized protein</fullName>
    </submittedName>
</protein>
<dbReference type="AlphaFoldDB" id="A0A4Y9Z359"/>
<comment type="caution">
    <text evidence="2">The sequence shown here is derived from an EMBL/GenBank/DDBJ whole genome shotgun (WGS) entry which is preliminary data.</text>
</comment>
<feature type="region of interest" description="Disordered" evidence="1">
    <location>
        <begin position="1"/>
        <end position="42"/>
    </location>
</feature>
<accession>A0A4Y9Z359</accession>
<evidence type="ECO:0000313" key="3">
    <source>
        <dbReference type="Proteomes" id="UP000298390"/>
    </source>
</evidence>
<dbReference type="EMBL" id="SEKV01000044">
    <property type="protein sequence ID" value="TFY67819.1"/>
    <property type="molecule type" value="Genomic_DNA"/>
</dbReference>
<reference evidence="2 3" key="1">
    <citation type="submission" date="2019-01" db="EMBL/GenBank/DDBJ databases">
        <title>Genome sequencing of the rare red list fungi Fomitopsis rosea.</title>
        <authorList>
            <person name="Buettner E."/>
            <person name="Kellner H."/>
        </authorList>
    </citation>
    <scope>NUCLEOTIDE SEQUENCE [LARGE SCALE GENOMIC DNA]</scope>
    <source>
        <strain evidence="2 3">DSM 105464</strain>
    </source>
</reference>
<gene>
    <name evidence="2" type="ORF">EVJ58_g1388</name>
</gene>
<evidence type="ECO:0000256" key="1">
    <source>
        <dbReference type="SAM" id="MobiDB-lite"/>
    </source>
</evidence>
<feature type="compositionally biased region" description="Basic and acidic residues" evidence="1">
    <location>
        <begin position="16"/>
        <end position="34"/>
    </location>
</feature>
<sequence>MCHSGQETDGLAVALRRRDDASHRDYGASFREDDAPGPSDQYNIEAPPVVVSTGATYDNTNTADDWVDGDIVETSTTLDEQEALSSPTTSSSSAENSEMWRVLEREHEEAFRASLRQLAACNALSELRRATLAEYSSSEGELASPY</sequence>
<name>A0A4Y9Z359_9APHY</name>
<dbReference type="Proteomes" id="UP000298390">
    <property type="component" value="Unassembled WGS sequence"/>
</dbReference>